<keyword evidence="4" id="KW-1185">Reference proteome</keyword>
<evidence type="ECO:0000259" key="2">
    <source>
        <dbReference type="Pfam" id="PF12697"/>
    </source>
</evidence>
<dbReference type="Pfam" id="PF12697">
    <property type="entry name" value="Abhydrolase_6"/>
    <property type="match status" value="1"/>
</dbReference>
<evidence type="ECO:0000313" key="4">
    <source>
        <dbReference type="Proteomes" id="UP001317963"/>
    </source>
</evidence>
<dbReference type="InterPro" id="IPR000073">
    <property type="entry name" value="AB_hydrolase_1"/>
</dbReference>
<dbReference type="SUPFAM" id="SSF53474">
    <property type="entry name" value="alpha/beta-Hydrolases"/>
    <property type="match status" value="1"/>
</dbReference>
<accession>A0ABY6Q8B2</accession>
<name>A0ABY6Q8B2_9GAMM</name>
<gene>
    <name evidence="3" type="ORF">E0F26_10620</name>
</gene>
<evidence type="ECO:0000313" key="3">
    <source>
        <dbReference type="EMBL" id="UZP75160.1"/>
    </source>
</evidence>
<dbReference type="InterPro" id="IPR000639">
    <property type="entry name" value="Epox_hydrolase-like"/>
</dbReference>
<protein>
    <submittedName>
        <fullName evidence="3">Alpha/beta fold hydrolase</fullName>
    </submittedName>
</protein>
<dbReference type="Gene3D" id="3.40.50.1820">
    <property type="entry name" value="alpha/beta hydrolase"/>
    <property type="match status" value="1"/>
</dbReference>
<keyword evidence="1 3" id="KW-0378">Hydrolase</keyword>
<dbReference type="PRINTS" id="PR00412">
    <property type="entry name" value="EPOXHYDRLASE"/>
</dbReference>
<proteinExistence type="predicted"/>
<organism evidence="3 4">
    <name type="scientific">Candidatus Paraluminiphilus aquimaris</name>
    <dbReference type="NCBI Taxonomy" id="2518994"/>
    <lineage>
        <taxon>Bacteria</taxon>
        <taxon>Pseudomonadati</taxon>
        <taxon>Pseudomonadota</taxon>
        <taxon>Gammaproteobacteria</taxon>
        <taxon>Cellvibrionales</taxon>
        <taxon>Halieaceae</taxon>
        <taxon>Candidatus Paraluminiphilus</taxon>
    </lineage>
</organism>
<dbReference type="PANTHER" id="PTHR46118">
    <property type="entry name" value="PROTEIN ABHD11"/>
    <property type="match status" value="1"/>
</dbReference>
<reference evidence="3 4" key="1">
    <citation type="submission" date="2019-02" db="EMBL/GenBank/DDBJ databases">
        <title>Halieaceae_genomes.</title>
        <authorList>
            <person name="Li S.-H."/>
        </authorList>
    </citation>
    <scope>NUCLEOTIDE SEQUENCE [LARGE SCALE GENOMIC DNA]</scope>
    <source>
        <strain evidence="3 4">JH123</strain>
    </source>
</reference>
<evidence type="ECO:0000256" key="1">
    <source>
        <dbReference type="ARBA" id="ARBA00022801"/>
    </source>
</evidence>
<dbReference type="GO" id="GO:0016787">
    <property type="term" value="F:hydrolase activity"/>
    <property type="evidence" value="ECO:0007669"/>
    <property type="project" value="UniProtKB-KW"/>
</dbReference>
<dbReference type="EMBL" id="CP036501">
    <property type="protein sequence ID" value="UZP75160.1"/>
    <property type="molecule type" value="Genomic_DNA"/>
</dbReference>
<dbReference type="InterPro" id="IPR029058">
    <property type="entry name" value="AB_hydrolase_fold"/>
</dbReference>
<dbReference type="RefSeq" id="WP_279241638.1">
    <property type="nucleotide sequence ID" value="NZ_CP036501.1"/>
</dbReference>
<feature type="domain" description="AB hydrolase-1" evidence="2">
    <location>
        <begin position="17"/>
        <end position="253"/>
    </location>
</feature>
<dbReference type="Proteomes" id="UP001317963">
    <property type="component" value="Chromosome"/>
</dbReference>
<dbReference type="PRINTS" id="PR00111">
    <property type="entry name" value="ABHYDROLASE"/>
</dbReference>
<sequence>MAENLNVKVTGSGERRLVLLHGLFGSANNLGQLARAFKEDYVVYSVDLPDHGKSPWLSEASVQVYAQALAAWLAENEIGQSRVIGHSLGGKVAMQLALDFPSLVEKLVVLDIAPVAYPSRHDAVFSALNAVREARVGSRSEARAIMQPLLEDIRIADFLLASAHISSEGYVQWRFNLNGLRIGYESILGAISARCGRAKQFSGPTLVVRGELSDYVTDESARAFSPLFSSFDMVTVRGAGHWLHQEEPVAVSAAVRQFFDAEI</sequence>
<dbReference type="PANTHER" id="PTHR46118:SF4">
    <property type="entry name" value="PROTEIN ABHD11"/>
    <property type="match status" value="1"/>
</dbReference>